<sequence>MLQFLESGGRMERPDNCPENFYVITTYSYEVMCECWTRDPEERPDFLTVRQKLAAQLEEITEEYSYLTLDAQKDYYNVQYGDQKRDSGAASLTKGEDNIAYKDDAL</sequence>
<dbReference type="Pfam" id="PF07714">
    <property type="entry name" value="PK_Tyr_Ser-Thr"/>
    <property type="match status" value="1"/>
</dbReference>
<organism evidence="2 3">
    <name type="scientific">Strongylus vulgaris</name>
    <name type="common">Blood worm</name>
    <dbReference type="NCBI Taxonomy" id="40348"/>
    <lineage>
        <taxon>Eukaryota</taxon>
        <taxon>Metazoa</taxon>
        <taxon>Ecdysozoa</taxon>
        <taxon>Nematoda</taxon>
        <taxon>Chromadorea</taxon>
        <taxon>Rhabditida</taxon>
        <taxon>Rhabditina</taxon>
        <taxon>Rhabditomorpha</taxon>
        <taxon>Strongyloidea</taxon>
        <taxon>Strongylidae</taxon>
        <taxon>Strongylus</taxon>
    </lineage>
</organism>
<dbReference type="Proteomes" id="UP000270094">
    <property type="component" value="Unassembled WGS sequence"/>
</dbReference>
<evidence type="ECO:0000259" key="1">
    <source>
        <dbReference type="Pfam" id="PF07714"/>
    </source>
</evidence>
<dbReference type="InterPro" id="IPR011009">
    <property type="entry name" value="Kinase-like_dom_sf"/>
</dbReference>
<dbReference type="SUPFAM" id="SSF56112">
    <property type="entry name" value="Protein kinase-like (PK-like)"/>
    <property type="match status" value="1"/>
</dbReference>
<evidence type="ECO:0000313" key="3">
    <source>
        <dbReference type="Proteomes" id="UP000270094"/>
    </source>
</evidence>
<reference evidence="2 3" key="1">
    <citation type="submission" date="2018-11" db="EMBL/GenBank/DDBJ databases">
        <authorList>
            <consortium name="Pathogen Informatics"/>
        </authorList>
    </citation>
    <scope>NUCLEOTIDE SEQUENCE [LARGE SCALE GENOMIC DNA]</scope>
</reference>
<dbReference type="OrthoDB" id="5865257at2759"/>
<dbReference type="GO" id="GO:0007169">
    <property type="term" value="P:cell surface receptor protein tyrosine kinase signaling pathway"/>
    <property type="evidence" value="ECO:0007669"/>
    <property type="project" value="TreeGrafter"/>
</dbReference>
<accession>A0A3P7IMI6</accession>
<proteinExistence type="predicted"/>
<name>A0A3P7IMI6_STRVU</name>
<protein>
    <recommendedName>
        <fullName evidence="1">Serine-threonine/tyrosine-protein kinase catalytic domain-containing protein</fullName>
    </recommendedName>
</protein>
<evidence type="ECO:0000313" key="2">
    <source>
        <dbReference type="EMBL" id="VDM68129.1"/>
    </source>
</evidence>
<keyword evidence="3" id="KW-1185">Reference proteome</keyword>
<dbReference type="GO" id="GO:0004714">
    <property type="term" value="F:transmembrane receptor protein tyrosine kinase activity"/>
    <property type="evidence" value="ECO:0007669"/>
    <property type="project" value="TreeGrafter"/>
</dbReference>
<dbReference type="AlphaFoldDB" id="A0A3P7IMI6"/>
<dbReference type="InterPro" id="IPR001245">
    <property type="entry name" value="Ser-Thr/Tyr_kinase_cat_dom"/>
</dbReference>
<dbReference type="Gene3D" id="1.10.510.10">
    <property type="entry name" value="Transferase(Phosphotransferase) domain 1"/>
    <property type="match status" value="1"/>
</dbReference>
<dbReference type="PANTHER" id="PTHR24416">
    <property type="entry name" value="TYROSINE-PROTEIN KINASE RECEPTOR"/>
    <property type="match status" value="1"/>
</dbReference>
<dbReference type="PANTHER" id="PTHR24416:SF583">
    <property type="entry name" value="RECEPTOR PROTEIN-TYROSINE KINASE"/>
    <property type="match status" value="1"/>
</dbReference>
<dbReference type="GO" id="GO:0005886">
    <property type="term" value="C:plasma membrane"/>
    <property type="evidence" value="ECO:0007669"/>
    <property type="project" value="TreeGrafter"/>
</dbReference>
<dbReference type="GO" id="GO:0043235">
    <property type="term" value="C:receptor complex"/>
    <property type="evidence" value="ECO:0007669"/>
    <property type="project" value="TreeGrafter"/>
</dbReference>
<dbReference type="EMBL" id="UYYB01007737">
    <property type="protein sequence ID" value="VDM68129.1"/>
    <property type="molecule type" value="Genomic_DNA"/>
</dbReference>
<gene>
    <name evidence="2" type="ORF">SVUK_LOCUS3127</name>
</gene>
<dbReference type="InterPro" id="IPR050122">
    <property type="entry name" value="RTK"/>
</dbReference>
<feature type="domain" description="Serine-threonine/tyrosine-protein kinase catalytic" evidence="1">
    <location>
        <begin position="2"/>
        <end position="53"/>
    </location>
</feature>